<dbReference type="Proteomes" id="UP000612362">
    <property type="component" value="Unassembled WGS sequence"/>
</dbReference>
<protein>
    <submittedName>
        <fullName evidence="1">Uncharacterized protein</fullName>
    </submittedName>
</protein>
<proteinExistence type="predicted"/>
<reference evidence="1" key="1">
    <citation type="submission" date="2020-10" db="EMBL/GenBank/DDBJ databases">
        <title>Taxonomic study of unclassified bacteria belonging to the class Ktedonobacteria.</title>
        <authorList>
            <person name="Yabe S."/>
            <person name="Wang C.M."/>
            <person name="Zheng Y."/>
            <person name="Sakai Y."/>
            <person name="Cavaletti L."/>
            <person name="Monciardini P."/>
            <person name="Donadio S."/>
        </authorList>
    </citation>
    <scope>NUCLEOTIDE SEQUENCE</scope>
    <source>
        <strain evidence="1">SOSP1-1</strain>
    </source>
</reference>
<comment type="caution">
    <text evidence="1">The sequence shown here is derived from an EMBL/GenBank/DDBJ whole genome shotgun (WGS) entry which is preliminary data.</text>
</comment>
<gene>
    <name evidence="1" type="ORF">KSX_37000</name>
</gene>
<organism evidence="1 2">
    <name type="scientific">Ktedonospora formicarum</name>
    <dbReference type="NCBI Taxonomy" id="2778364"/>
    <lineage>
        <taxon>Bacteria</taxon>
        <taxon>Bacillati</taxon>
        <taxon>Chloroflexota</taxon>
        <taxon>Ktedonobacteria</taxon>
        <taxon>Ktedonobacterales</taxon>
        <taxon>Ktedonobacteraceae</taxon>
        <taxon>Ktedonospora</taxon>
    </lineage>
</organism>
<dbReference type="EMBL" id="BNJF01000001">
    <property type="protein sequence ID" value="GHO45537.1"/>
    <property type="molecule type" value="Genomic_DNA"/>
</dbReference>
<keyword evidence="2" id="KW-1185">Reference proteome</keyword>
<sequence>MQERKLNRVLSKDQLLTFFGLPASSKIAKKELLKQLVQLFETNLQERDRLLRMFANELAVEPTEAQALLQCTASERRRWIEEGRLPVLAYRQFEKWGRTINYPVHDRLTLMNISQDDIMSWRNEHLASVEQKRSDGNQRALISREANKLAREEQRESWEHMLAQWQAQGSPELTATLELAYWTVWCSRWAKQNQLKKTHAIKYAALYQQRKEAWYQRKNIAMLLLAQTPLARLSFYRPPEPHKYSLWLCESHNKDRHEGFYESAWEYAAIHKQAIKACSQCTYTEIQDYYSLYLLEIQPSDFSDLTFSFHMPYPLGKKHFPVPSTLPRRTHVEQEGSFRFGRALLPGEQITHREEEVLAHFKAAHNRLQQWYPLDNGTNDTLEDNKDDVH</sequence>
<evidence type="ECO:0000313" key="1">
    <source>
        <dbReference type="EMBL" id="GHO45537.1"/>
    </source>
</evidence>
<dbReference type="RefSeq" id="WP_220194862.1">
    <property type="nucleotide sequence ID" value="NZ_BNJF01000001.1"/>
</dbReference>
<evidence type="ECO:0000313" key="2">
    <source>
        <dbReference type="Proteomes" id="UP000612362"/>
    </source>
</evidence>
<accession>A0A8J3MR45</accession>
<name>A0A8J3MR45_9CHLR</name>
<dbReference type="AlphaFoldDB" id="A0A8J3MR45"/>